<dbReference type="eggNOG" id="COG0508">
    <property type="taxonomic scope" value="Bacteria"/>
</dbReference>
<keyword evidence="3 4" id="KW-0450">Lipoyl</keyword>
<dbReference type="RefSeq" id="WP_013324793.1">
    <property type="nucleotide sequence ID" value="NC_014501.1"/>
</dbReference>
<dbReference type="PANTHER" id="PTHR23151">
    <property type="entry name" value="DIHYDROLIPOAMIDE ACETYL/SUCCINYL-TRANSFERASE-RELATED"/>
    <property type="match status" value="1"/>
</dbReference>
<accession>E0UGD6</accession>
<dbReference type="GO" id="GO:0045254">
    <property type="term" value="C:pyruvate dehydrogenase complex"/>
    <property type="evidence" value="ECO:0007669"/>
    <property type="project" value="InterPro"/>
</dbReference>
<keyword evidence="9" id="KW-1185">Reference proteome</keyword>
<organism evidence="8 9">
    <name type="scientific">Gloeothece verrucosa (strain PCC 7822)</name>
    <name type="common">Cyanothece sp. (strain PCC 7822)</name>
    <dbReference type="NCBI Taxonomy" id="497965"/>
    <lineage>
        <taxon>Bacteria</taxon>
        <taxon>Bacillati</taxon>
        <taxon>Cyanobacteriota</taxon>
        <taxon>Cyanophyceae</taxon>
        <taxon>Oscillatoriophycideae</taxon>
        <taxon>Chroococcales</taxon>
        <taxon>Aphanothecaceae</taxon>
        <taxon>Gloeothece</taxon>
        <taxon>Gloeothece verrucosa</taxon>
    </lineage>
</organism>
<dbReference type="KEGG" id="cyj:Cyan7822_4864"/>
<dbReference type="GO" id="GO:0006086">
    <property type="term" value="P:pyruvate decarboxylation to acetyl-CoA"/>
    <property type="evidence" value="ECO:0007669"/>
    <property type="project" value="InterPro"/>
</dbReference>
<dbReference type="Gene3D" id="3.30.559.10">
    <property type="entry name" value="Chloramphenicol acetyltransferase-like domain"/>
    <property type="match status" value="1"/>
</dbReference>
<dbReference type="OrthoDB" id="9805770at2"/>
<dbReference type="PROSITE" id="PS50968">
    <property type="entry name" value="BIOTINYL_LIPOYL"/>
    <property type="match status" value="1"/>
</dbReference>
<dbReference type="Proteomes" id="UP000008206">
    <property type="component" value="Chromosome"/>
</dbReference>
<dbReference type="PANTHER" id="PTHR23151:SF75">
    <property type="entry name" value="DIHYDROLIPOYLLYSINE-RESIDUE ACETYLTRANSFERASE COMPONENT 5 OF PYRUVATE DEHYDROGENASE COMPLEX, CHLOROPLASTIC"/>
    <property type="match status" value="1"/>
</dbReference>
<dbReference type="EC" id="2.3.1.-" evidence="4"/>
<evidence type="ECO:0000256" key="1">
    <source>
        <dbReference type="ARBA" id="ARBA00001938"/>
    </source>
</evidence>
<dbReference type="InterPro" id="IPR000089">
    <property type="entry name" value="Biotin_lipoyl"/>
</dbReference>
<comment type="similarity">
    <text evidence="2 4">Belongs to the 2-oxoacid dehydrogenase family.</text>
</comment>
<dbReference type="InterPro" id="IPR004167">
    <property type="entry name" value="PSBD"/>
</dbReference>
<gene>
    <name evidence="8" type="ordered locus">Cyan7822_4864</name>
</gene>
<name>E0UGD6_GLOV7</name>
<evidence type="ECO:0000256" key="3">
    <source>
        <dbReference type="ARBA" id="ARBA00022823"/>
    </source>
</evidence>
<evidence type="ECO:0000256" key="2">
    <source>
        <dbReference type="ARBA" id="ARBA00007317"/>
    </source>
</evidence>
<dbReference type="InterPro" id="IPR003016">
    <property type="entry name" value="2-oxoA_DH_lipoyl-BS"/>
</dbReference>
<dbReference type="Pfam" id="PF00198">
    <property type="entry name" value="2-oxoacid_dh"/>
    <property type="match status" value="1"/>
</dbReference>
<dbReference type="GO" id="GO:0004742">
    <property type="term" value="F:dihydrolipoyllysine-residue acetyltransferase activity"/>
    <property type="evidence" value="ECO:0007669"/>
    <property type="project" value="TreeGrafter"/>
</dbReference>
<dbReference type="HOGENOM" id="CLU_016733_10_2_3"/>
<evidence type="ECO:0000256" key="4">
    <source>
        <dbReference type="RuleBase" id="RU003423"/>
    </source>
</evidence>
<dbReference type="AlphaFoldDB" id="E0UGD6"/>
<comment type="cofactor">
    <cofactor evidence="1 4">
        <name>(R)-lipoate</name>
        <dbReference type="ChEBI" id="CHEBI:83088"/>
    </cofactor>
</comment>
<evidence type="ECO:0000256" key="5">
    <source>
        <dbReference type="SAM" id="MobiDB-lite"/>
    </source>
</evidence>
<evidence type="ECO:0000259" key="7">
    <source>
        <dbReference type="PROSITE" id="PS51826"/>
    </source>
</evidence>
<dbReference type="Gene3D" id="4.10.320.10">
    <property type="entry name" value="E3-binding domain"/>
    <property type="match status" value="1"/>
</dbReference>
<dbReference type="SUPFAM" id="SSF52777">
    <property type="entry name" value="CoA-dependent acyltransferases"/>
    <property type="match status" value="1"/>
</dbReference>
<dbReference type="PROSITE" id="PS51826">
    <property type="entry name" value="PSBD"/>
    <property type="match status" value="1"/>
</dbReference>
<feature type="domain" description="Lipoyl-binding" evidence="6">
    <location>
        <begin position="2"/>
        <end position="77"/>
    </location>
</feature>
<feature type="region of interest" description="Disordered" evidence="5">
    <location>
        <begin position="169"/>
        <end position="189"/>
    </location>
</feature>
<dbReference type="InterPro" id="IPR045257">
    <property type="entry name" value="E2/Pdx1"/>
</dbReference>
<dbReference type="STRING" id="497965.Cyan7822_4864"/>
<dbReference type="FunFam" id="2.40.50.100:FF:000010">
    <property type="entry name" value="Acetyltransferase component of pyruvate dehydrogenase complex"/>
    <property type="match status" value="1"/>
</dbReference>
<proteinExistence type="inferred from homology"/>
<keyword evidence="4" id="KW-0808">Transferase</keyword>
<dbReference type="Pfam" id="PF00364">
    <property type="entry name" value="Biotin_lipoyl"/>
    <property type="match status" value="1"/>
</dbReference>
<dbReference type="SUPFAM" id="SSF51230">
    <property type="entry name" value="Single hybrid motif"/>
    <property type="match status" value="1"/>
</dbReference>
<dbReference type="Gene3D" id="2.40.50.100">
    <property type="match status" value="1"/>
</dbReference>
<dbReference type="SUPFAM" id="SSF47005">
    <property type="entry name" value="Peripheral subunit-binding domain of 2-oxo acid dehydrogenase complex"/>
    <property type="match status" value="1"/>
</dbReference>
<dbReference type="PROSITE" id="PS00189">
    <property type="entry name" value="LIPOYL"/>
    <property type="match status" value="1"/>
</dbReference>
<dbReference type="InterPro" id="IPR001078">
    <property type="entry name" value="2-oxoacid_DH_actylTfrase"/>
</dbReference>
<evidence type="ECO:0000313" key="8">
    <source>
        <dbReference type="EMBL" id="ADN16755.1"/>
    </source>
</evidence>
<keyword evidence="4" id="KW-0012">Acyltransferase</keyword>
<feature type="region of interest" description="Disordered" evidence="5">
    <location>
        <begin position="87"/>
        <end position="136"/>
    </location>
</feature>
<protein>
    <recommendedName>
        <fullName evidence="4">Dihydrolipoamide acetyltransferase component of pyruvate dehydrogenase complex</fullName>
        <ecNumber evidence="4">2.3.1.-</ecNumber>
    </recommendedName>
</protein>
<sequence length="437" mass="45372">MIHDIFMPALSSTMTEGKIVSWVKSPGDKVAKGETVVVVESDKADMDVESFFDGYLAAIIVNAGEEAPVGAAIALVAETQEEIKEAQAKAAAAQGNSGATVSETPSAPEPAPEPVLAAAGGVSSAPSQSNGRLVASPRAKKLAKELGIDIKSLQGSGPFGRITGEDVERAAGKVSPPEPAPISKPAPSQVPVAIPTPSAQPVVPAVAAPAGAASGEVVGFNTLQKAVVQNMVASMQAPQFRVGYTITTDALDELYKKVKSKGVTMTALLAKAVAVTLQKHPVVNASYTDKGIQYHSSINIAVAVAMPGGGLITPVLQQADQTDLYSLSRQWKDLVERARLKQLQPEEYSSGTFTISNLGMFGVDRFDAILPVGQGSILAIGASRPQVVATAEGLLGVKRQMCVNITCDHRVIYGADAAAFLQDLAKLIETNPQSLTL</sequence>
<dbReference type="EMBL" id="CP002198">
    <property type="protein sequence ID" value="ADN16755.1"/>
    <property type="molecule type" value="Genomic_DNA"/>
</dbReference>
<dbReference type="InterPro" id="IPR036625">
    <property type="entry name" value="E3-bd_dom_sf"/>
</dbReference>
<dbReference type="InterPro" id="IPR023213">
    <property type="entry name" value="CAT-like_dom_sf"/>
</dbReference>
<dbReference type="InterPro" id="IPR011053">
    <property type="entry name" value="Single_hybrid_motif"/>
</dbReference>
<dbReference type="Pfam" id="PF02817">
    <property type="entry name" value="E3_binding"/>
    <property type="match status" value="1"/>
</dbReference>
<evidence type="ECO:0000259" key="6">
    <source>
        <dbReference type="PROSITE" id="PS50968"/>
    </source>
</evidence>
<feature type="domain" description="Peripheral subunit-binding (PSBD)" evidence="7">
    <location>
        <begin position="134"/>
        <end position="171"/>
    </location>
</feature>
<reference evidence="9" key="1">
    <citation type="journal article" date="2011" name="MBio">
        <title>Novel metabolic attributes of the genus Cyanothece, comprising a group of unicellular nitrogen-fixing Cyanobacteria.</title>
        <authorList>
            <person name="Bandyopadhyay A."/>
            <person name="Elvitigala T."/>
            <person name="Welsh E."/>
            <person name="Stockel J."/>
            <person name="Liberton M."/>
            <person name="Min H."/>
            <person name="Sherman L.A."/>
            <person name="Pakrasi H.B."/>
        </authorList>
    </citation>
    <scope>NUCLEOTIDE SEQUENCE [LARGE SCALE GENOMIC DNA]</scope>
    <source>
        <strain evidence="9">PCC 7822</strain>
    </source>
</reference>
<evidence type="ECO:0000313" key="9">
    <source>
        <dbReference type="Proteomes" id="UP000008206"/>
    </source>
</evidence>
<dbReference type="CDD" id="cd06849">
    <property type="entry name" value="lipoyl_domain"/>
    <property type="match status" value="1"/>
</dbReference>